<evidence type="ECO:0000256" key="1">
    <source>
        <dbReference type="SAM" id="MobiDB-lite"/>
    </source>
</evidence>
<accession>F8CEG7</accession>
<gene>
    <name evidence="2" type="ordered locus">LILAB_14660</name>
</gene>
<dbReference type="HOGENOM" id="CLU_1650320_0_0_7"/>
<dbReference type="EMBL" id="CP002830">
    <property type="protein sequence ID" value="AEI64837.1"/>
    <property type="molecule type" value="Genomic_DNA"/>
</dbReference>
<feature type="compositionally biased region" description="Polar residues" evidence="1">
    <location>
        <begin position="1"/>
        <end position="11"/>
    </location>
</feature>
<proteinExistence type="predicted"/>
<dbReference type="STRING" id="483219.LILAB_14660"/>
<organism evidence="2 3">
    <name type="scientific">Myxococcus fulvus (strain ATCC BAA-855 / HW-1)</name>
    <dbReference type="NCBI Taxonomy" id="483219"/>
    <lineage>
        <taxon>Bacteria</taxon>
        <taxon>Pseudomonadati</taxon>
        <taxon>Myxococcota</taxon>
        <taxon>Myxococcia</taxon>
        <taxon>Myxococcales</taxon>
        <taxon>Cystobacterineae</taxon>
        <taxon>Myxococcaceae</taxon>
        <taxon>Myxococcus</taxon>
    </lineage>
</organism>
<reference evidence="2 3" key="1">
    <citation type="journal article" date="2011" name="J. Bacteriol.">
        <title>Genome sequence of the halotolerant marine bacterium Myxococcus fulvus HW-1.</title>
        <authorList>
            <person name="Li Z.F."/>
            <person name="Li X."/>
            <person name="Liu H."/>
            <person name="Liu X."/>
            <person name="Han K."/>
            <person name="Wu Z.H."/>
            <person name="Hu W."/>
            <person name="Li F.F."/>
            <person name="Li Y.Z."/>
        </authorList>
    </citation>
    <scope>NUCLEOTIDE SEQUENCE [LARGE SCALE GENOMIC DNA]</scope>
    <source>
        <strain evidence="3">ATCC BAA-855 / HW-1</strain>
    </source>
</reference>
<evidence type="ECO:0000313" key="3">
    <source>
        <dbReference type="Proteomes" id="UP000000488"/>
    </source>
</evidence>
<name>F8CEG7_MYXFH</name>
<sequence>MPQRHLSSVTSEAPRGDASAPASPRPAAPPRARDTLETSWIDEWGLGPDAPFPEAWSARLKASVSSAAARGEAPAVAISGVPEAWSVGPAASIIGVRGAGQETTVDAALEAWGLGPDLVTAYALIPATRRRFAAASVADVAGAGARDGSPAGAETRRRGG</sequence>
<feature type="region of interest" description="Disordered" evidence="1">
    <location>
        <begin position="1"/>
        <end position="35"/>
    </location>
</feature>
<protein>
    <submittedName>
        <fullName evidence="2">Uncharacterized protein</fullName>
    </submittedName>
</protein>
<dbReference type="KEGG" id="mfu:LILAB_14660"/>
<dbReference type="AlphaFoldDB" id="F8CEG7"/>
<evidence type="ECO:0000313" key="2">
    <source>
        <dbReference type="EMBL" id="AEI64837.1"/>
    </source>
</evidence>
<dbReference type="Proteomes" id="UP000000488">
    <property type="component" value="Chromosome"/>
</dbReference>